<dbReference type="Gene3D" id="3.20.20.140">
    <property type="entry name" value="Metal-dependent hydrolases"/>
    <property type="match status" value="1"/>
</dbReference>
<evidence type="ECO:0000256" key="4">
    <source>
        <dbReference type="ARBA" id="ARBA00022801"/>
    </source>
</evidence>
<evidence type="ECO:0000256" key="7">
    <source>
        <dbReference type="ARBA" id="ARBA00048787"/>
    </source>
</evidence>
<name>A0A2T4B7G9_9HYPO</name>
<comment type="catalytic activity">
    <reaction evidence="7">
        <text>N(6)-methyl-AMP + H2O + H(+) = IMP + methylamine</text>
        <dbReference type="Rhea" id="RHEA:16001"/>
        <dbReference type="ChEBI" id="CHEBI:15377"/>
        <dbReference type="ChEBI" id="CHEBI:15378"/>
        <dbReference type="ChEBI" id="CHEBI:58053"/>
        <dbReference type="ChEBI" id="CHEBI:59338"/>
        <dbReference type="ChEBI" id="CHEBI:144842"/>
    </reaction>
    <physiologicalReaction direction="left-to-right" evidence="7">
        <dbReference type="Rhea" id="RHEA:16002"/>
    </physiologicalReaction>
</comment>
<keyword evidence="3" id="KW-0479">Metal-binding</keyword>
<dbReference type="InterPro" id="IPR001365">
    <property type="entry name" value="A_deaminase_dom"/>
</dbReference>
<keyword evidence="10" id="KW-1185">Reference proteome</keyword>
<protein>
    <submittedName>
        <fullName evidence="9">Metallo-dependent hydrolase</fullName>
    </submittedName>
</protein>
<comment type="similarity">
    <text evidence="2">Belongs to the metallo-dependent hydrolases superfamily. Adenosine and AMP deaminases family.</text>
</comment>
<dbReference type="Pfam" id="PF00962">
    <property type="entry name" value="A_deaminase"/>
    <property type="match status" value="1"/>
</dbReference>
<dbReference type="PANTHER" id="PTHR11409:SF42">
    <property type="entry name" value="ADENOSINE DEAMINASE-LIKE PROTEIN"/>
    <property type="match status" value="1"/>
</dbReference>
<dbReference type="GO" id="GO:0006154">
    <property type="term" value="P:adenosine catabolic process"/>
    <property type="evidence" value="ECO:0007669"/>
    <property type="project" value="TreeGrafter"/>
</dbReference>
<keyword evidence="6" id="KW-0546">Nucleotide metabolism</keyword>
<organism evidence="9 10">
    <name type="scientific">Trichoderma citrinoviride</name>
    <dbReference type="NCBI Taxonomy" id="58853"/>
    <lineage>
        <taxon>Eukaryota</taxon>
        <taxon>Fungi</taxon>
        <taxon>Dikarya</taxon>
        <taxon>Ascomycota</taxon>
        <taxon>Pezizomycotina</taxon>
        <taxon>Sordariomycetes</taxon>
        <taxon>Hypocreomycetidae</taxon>
        <taxon>Hypocreales</taxon>
        <taxon>Hypocreaceae</taxon>
        <taxon>Trichoderma</taxon>
    </lineage>
</organism>
<dbReference type="EMBL" id="KZ680215">
    <property type="protein sequence ID" value="PTB65161.1"/>
    <property type="molecule type" value="Genomic_DNA"/>
</dbReference>
<dbReference type="OrthoDB" id="272271at2759"/>
<proteinExistence type="inferred from homology"/>
<dbReference type="GO" id="GO:0004000">
    <property type="term" value="F:adenosine deaminase activity"/>
    <property type="evidence" value="ECO:0007669"/>
    <property type="project" value="TreeGrafter"/>
</dbReference>
<dbReference type="GeneID" id="36599056"/>
<keyword evidence="4 9" id="KW-0378">Hydrolase</keyword>
<comment type="cofactor">
    <cofactor evidence="1">
        <name>Zn(2+)</name>
        <dbReference type="ChEBI" id="CHEBI:29105"/>
    </cofactor>
</comment>
<gene>
    <name evidence="9" type="ORF">BBK36DRAFT_1122386</name>
</gene>
<dbReference type="GO" id="GO:0046103">
    <property type="term" value="P:inosine biosynthetic process"/>
    <property type="evidence" value="ECO:0007669"/>
    <property type="project" value="TreeGrafter"/>
</dbReference>
<evidence type="ECO:0000259" key="8">
    <source>
        <dbReference type="Pfam" id="PF00962"/>
    </source>
</evidence>
<evidence type="ECO:0000256" key="5">
    <source>
        <dbReference type="ARBA" id="ARBA00022833"/>
    </source>
</evidence>
<keyword evidence="5" id="KW-0862">Zinc</keyword>
<dbReference type="PANTHER" id="PTHR11409">
    <property type="entry name" value="ADENOSINE DEAMINASE"/>
    <property type="match status" value="1"/>
</dbReference>
<reference evidence="10" key="1">
    <citation type="submission" date="2016-07" db="EMBL/GenBank/DDBJ databases">
        <title>Multiple horizontal gene transfer events from other fungi enriched the ability of initially mycotrophic Trichoderma (Ascomycota) to feed on dead plant biomass.</title>
        <authorList>
            <consortium name="DOE Joint Genome Institute"/>
            <person name="Atanasova L."/>
            <person name="Chenthamara K."/>
            <person name="Zhang J."/>
            <person name="Grujic M."/>
            <person name="Henrissat B."/>
            <person name="Kuo A."/>
            <person name="Aerts A."/>
            <person name="Salamov A."/>
            <person name="Lipzen A."/>
            <person name="Labutti K."/>
            <person name="Barry K."/>
            <person name="Miao Y."/>
            <person name="Rahimi M.J."/>
            <person name="Shen Q."/>
            <person name="Grigoriev I.V."/>
            <person name="Kubicek C.P."/>
            <person name="Druzhinina I.S."/>
        </authorList>
    </citation>
    <scope>NUCLEOTIDE SEQUENCE [LARGE SCALE GENOMIC DNA]</scope>
    <source>
        <strain evidence="10">TUCIM 6016</strain>
    </source>
</reference>
<dbReference type="SUPFAM" id="SSF51556">
    <property type="entry name" value="Metallo-dependent hydrolases"/>
    <property type="match status" value="1"/>
</dbReference>
<evidence type="ECO:0000256" key="6">
    <source>
        <dbReference type="ARBA" id="ARBA00023080"/>
    </source>
</evidence>
<dbReference type="GO" id="GO:0046872">
    <property type="term" value="F:metal ion binding"/>
    <property type="evidence" value="ECO:0007669"/>
    <property type="project" value="UniProtKB-KW"/>
</dbReference>
<dbReference type="RefSeq" id="XP_024748481.1">
    <property type="nucleotide sequence ID" value="XM_024890938.1"/>
</dbReference>
<dbReference type="InterPro" id="IPR032466">
    <property type="entry name" value="Metal_Hydrolase"/>
</dbReference>
<dbReference type="CDD" id="cd00443">
    <property type="entry name" value="ADA_AMPD"/>
    <property type="match status" value="1"/>
</dbReference>
<evidence type="ECO:0000313" key="10">
    <source>
        <dbReference type="Proteomes" id="UP000241546"/>
    </source>
</evidence>
<evidence type="ECO:0000256" key="1">
    <source>
        <dbReference type="ARBA" id="ARBA00001947"/>
    </source>
</evidence>
<evidence type="ECO:0000256" key="2">
    <source>
        <dbReference type="ARBA" id="ARBA00006676"/>
    </source>
</evidence>
<dbReference type="GO" id="GO:0009117">
    <property type="term" value="P:nucleotide metabolic process"/>
    <property type="evidence" value="ECO:0007669"/>
    <property type="project" value="UniProtKB-KW"/>
</dbReference>
<dbReference type="AlphaFoldDB" id="A0A2T4B7G9"/>
<evidence type="ECO:0000256" key="3">
    <source>
        <dbReference type="ARBA" id="ARBA00022723"/>
    </source>
</evidence>
<feature type="domain" description="Adenosine deaminase" evidence="8">
    <location>
        <begin position="7"/>
        <end position="351"/>
    </location>
</feature>
<dbReference type="InterPro" id="IPR006330">
    <property type="entry name" value="Ado/ade_deaminase"/>
</dbReference>
<accession>A0A2T4B7G9</accession>
<evidence type="ECO:0000313" key="9">
    <source>
        <dbReference type="EMBL" id="PTB65161.1"/>
    </source>
</evidence>
<dbReference type="Proteomes" id="UP000241546">
    <property type="component" value="Unassembled WGS sequence"/>
</dbReference>
<sequence>MDFVALPKIELHAHLTGSISRQTLHEIWLAKSAAGETDLQDPLLVMPEGKHDFNLETFFPLFSKYIYALLTDATSLRHATASVLQSFLRDGVVYLELRTTPRATPHLSAEQYVSVIVDAISAFEASNPSLHTRLILSVDRRDDLEKAESTLSIALSSLSNNNNNNNNRTSSSSLPESIIVGLDLCGDPTARPNGAISVFTPVFTRARAAGLGITLHFAETPASASPAELAALLSWRPHRLGHVIWDDADSKREIARRKGELCLELCLSCNVHAGMVQGGFEGHHFGGWRAVEGVKVTLGTDDVGIFGSPLSNEYRLVAQHFRLDKAQVCALARESIDAIFGGDKEKERLRSIMWT</sequence>